<dbReference type="Proteomes" id="UP001732700">
    <property type="component" value="Chromosome 2C"/>
</dbReference>
<accession>A0ACD5UPE0</accession>
<organism evidence="1 2">
    <name type="scientific">Avena sativa</name>
    <name type="common">Oat</name>
    <dbReference type="NCBI Taxonomy" id="4498"/>
    <lineage>
        <taxon>Eukaryota</taxon>
        <taxon>Viridiplantae</taxon>
        <taxon>Streptophyta</taxon>
        <taxon>Embryophyta</taxon>
        <taxon>Tracheophyta</taxon>
        <taxon>Spermatophyta</taxon>
        <taxon>Magnoliopsida</taxon>
        <taxon>Liliopsida</taxon>
        <taxon>Poales</taxon>
        <taxon>Poaceae</taxon>
        <taxon>BOP clade</taxon>
        <taxon>Pooideae</taxon>
        <taxon>Poodae</taxon>
        <taxon>Poeae</taxon>
        <taxon>Poeae Chloroplast Group 1 (Aveneae type)</taxon>
        <taxon>Aveninae</taxon>
        <taxon>Avena</taxon>
    </lineage>
</organism>
<keyword evidence="2" id="KW-1185">Reference proteome</keyword>
<evidence type="ECO:0000313" key="2">
    <source>
        <dbReference type="Proteomes" id="UP001732700"/>
    </source>
</evidence>
<dbReference type="EnsemblPlants" id="AVESA.00010b.r2.2CG0289080.1">
    <property type="protein sequence ID" value="AVESA.00010b.r2.2CG0289080.1.CDS.1"/>
    <property type="gene ID" value="AVESA.00010b.r2.2CG0289080"/>
</dbReference>
<proteinExistence type="predicted"/>
<name>A0ACD5UPE0_AVESA</name>
<reference evidence="1" key="2">
    <citation type="submission" date="2025-09" db="UniProtKB">
        <authorList>
            <consortium name="EnsemblPlants"/>
        </authorList>
    </citation>
    <scope>IDENTIFICATION</scope>
</reference>
<evidence type="ECO:0000313" key="1">
    <source>
        <dbReference type="EnsemblPlants" id="AVESA.00010b.r2.2CG0289080.1.CDS.1"/>
    </source>
</evidence>
<protein>
    <submittedName>
        <fullName evidence="1">Uncharacterized protein</fullName>
    </submittedName>
</protein>
<reference evidence="1" key="1">
    <citation type="submission" date="2021-05" db="EMBL/GenBank/DDBJ databases">
        <authorList>
            <person name="Scholz U."/>
            <person name="Mascher M."/>
            <person name="Fiebig A."/>
        </authorList>
    </citation>
    <scope>NUCLEOTIDE SEQUENCE [LARGE SCALE GENOMIC DNA]</scope>
</reference>
<sequence>MAETQQAGGAPASDGGSAGLCANGCGFFGSAATGNLCSKCYKKQQQQIGGAPIVDSVVSGFASLGIKERGGQHAAAAAGREKEVVPITATKSRCEACRKKVGLLGFPCRCGGTYCGAHRHAGAHACKFDYKAAGREQIALQNPLVVASKIDKI</sequence>